<evidence type="ECO:0000256" key="4">
    <source>
        <dbReference type="ARBA" id="ARBA00022741"/>
    </source>
</evidence>
<feature type="domain" description="ABC transporter" evidence="10">
    <location>
        <begin position="134"/>
        <end position="374"/>
    </location>
</feature>
<dbReference type="OrthoDB" id="6500128at2759"/>
<feature type="domain" description="ABC transmembrane type-1" evidence="11">
    <location>
        <begin position="1"/>
        <end position="100"/>
    </location>
</feature>
<evidence type="ECO:0000256" key="6">
    <source>
        <dbReference type="ARBA" id="ARBA00022989"/>
    </source>
</evidence>
<evidence type="ECO:0000256" key="2">
    <source>
        <dbReference type="ARBA" id="ARBA00022448"/>
    </source>
</evidence>
<dbReference type="Gene3D" id="3.40.50.300">
    <property type="entry name" value="P-loop containing nucleotide triphosphate hydrolases"/>
    <property type="match status" value="1"/>
</dbReference>
<evidence type="ECO:0000259" key="11">
    <source>
        <dbReference type="PROSITE" id="PS50929"/>
    </source>
</evidence>
<dbReference type="EMBL" id="ATMH01009876">
    <property type="protein sequence ID" value="EPY18561.1"/>
    <property type="molecule type" value="Genomic_DNA"/>
</dbReference>
<dbReference type="InterPro" id="IPR017871">
    <property type="entry name" value="ABC_transporter-like_CS"/>
</dbReference>
<dbReference type="InterPro" id="IPR003439">
    <property type="entry name" value="ABC_transporter-like_ATP-bd"/>
</dbReference>
<gene>
    <name evidence="12" type="ORF">STCU_09876</name>
</gene>
<dbReference type="GO" id="GO:0016887">
    <property type="term" value="F:ATP hydrolysis activity"/>
    <property type="evidence" value="ECO:0007669"/>
    <property type="project" value="InterPro"/>
</dbReference>
<dbReference type="InterPro" id="IPR011527">
    <property type="entry name" value="ABC1_TM_dom"/>
</dbReference>
<dbReference type="PANTHER" id="PTHR24221">
    <property type="entry name" value="ATP-BINDING CASSETTE SUB-FAMILY B"/>
    <property type="match status" value="1"/>
</dbReference>
<reference evidence="12 13" key="1">
    <citation type="journal article" date="2013" name="PLoS ONE">
        <title>Predicting the Proteins of Angomonas deanei, Strigomonas culicis and Their Respective Endosymbionts Reveals New Aspects of the Trypanosomatidae Family.</title>
        <authorList>
            <person name="Motta M.C."/>
            <person name="Martins A.C."/>
            <person name="de Souza S.S."/>
            <person name="Catta-Preta C.M."/>
            <person name="Silva R."/>
            <person name="Klein C.C."/>
            <person name="de Almeida L.G."/>
            <person name="de Lima Cunha O."/>
            <person name="Ciapina L.P."/>
            <person name="Brocchi M."/>
            <person name="Colabardini A.C."/>
            <person name="de Araujo Lima B."/>
            <person name="Machado C.R."/>
            <person name="de Almeida Soares C.M."/>
            <person name="Probst C.M."/>
            <person name="de Menezes C.B."/>
            <person name="Thompson C.E."/>
            <person name="Bartholomeu D.C."/>
            <person name="Gradia D.F."/>
            <person name="Pavoni D.P."/>
            <person name="Grisard E.C."/>
            <person name="Fantinatti-Garboggini F."/>
            <person name="Marchini F.K."/>
            <person name="Rodrigues-Luiz G.F."/>
            <person name="Wagner G."/>
            <person name="Goldman G.H."/>
            <person name="Fietto J.L."/>
            <person name="Elias M.C."/>
            <person name="Goldman M.H."/>
            <person name="Sagot M.F."/>
            <person name="Pereira M."/>
            <person name="Stoco P.H."/>
            <person name="de Mendonca-Neto R.P."/>
            <person name="Teixeira S.M."/>
            <person name="Maciel T.E."/>
            <person name="de Oliveira Mendes T.A."/>
            <person name="Urmenyi T.P."/>
            <person name="de Souza W."/>
            <person name="Schenkman S."/>
            <person name="de Vasconcelos A.T."/>
        </authorList>
    </citation>
    <scope>NUCLEOTIDE SEQUENCE [LARGE SCALE GENOMIC DNA]</scope>
</reference>
<evidence type="ECO:0000256" key="9">
    <source>
        <dbReference type="SAM" id="Phobius"/>
    </source>
</evidence>
<evidence type="ECO:0000256" key="5">
    <source>
        <dbReference type="ARBA" id="ARBA00022840"/>
    </source>
</evidence>
<evidence type="ECO:0000259" key="10">
    <source>
        <dbReference type="PROSITE" id="PS50893"/>
    </source>
</evidence>
<dbReference type="InterPro" id="IPR027417">
    <property type="entry name" value="P-loop_NTPase"/>
</dbReference>
<comment type="similarity">
    <text evidence="8">Belongs to the ABC transporter superfamily. ABCB family. Heavy Metal importer (TC 3.A.1.210) subfamily.</text>
</comment>
<feature type="transmembrane region" description="Helical" evidence="9">
    <location>
        <begin position="37"/>
        <end position="59"/>
    </location>
</feature>
<keyword evidence="13" id="KW-1185">Reference proteome</keyword>
<dbReference type="Pfam" id="PF00664">
    <property type="entry name" value="ABC_membrane"/>
    <property type="match status" value="1"/>
</dbReference>
<dbReference type="InterPro" id="IPR036640">
    <property type="entry name" value="ABC1_TM_sf"/>
</dbReference>
<evidence type="ECO:0000313" key="13">
    <source>
        <dbReference type="Proteomes" id="UP000015354"/>
    </source>
</evidence>
<evidence type="ECO:0000256" key="7">
    <source>
        <dbReference type="ARBA" id="ARBA00023136"/>
    </source>
</evidence>
<keyword evidence="6 9" id="KW-1133">Transmembrane helix</keyword>
<dbReference type="FunFam" id="3.40.50.300:FF:000287">
    <property type="entry name" value="Multidrug ABC transporter ATP-binding protein"/>
    <property type="match status" value="1"/>
</dbReference>
<feature type="transmembrane region" description="Helical" evidence="9">
    <location>
        <begin position="65"/>
        <end position="86"/>
    </location>
</feature>
<keyword evidence="2" id="KW-0813">Transport</keyword>
<dbReference type="Proteomes" id="UP000015354">
    <property type="component" value="Unassembled WGS sequence"/>
</dbReference>
<keyword evidence="5" id="KW-0067">ATP-binding</keyword>
<proteinExistence type="inferred from homology"/>
<dbReference type="PANTHER" id="PTHR24221:SF503">
    <property type="entry name" value="MITOCHONDRIAL POTASSIUM CHANNEL ATP-BINDING SUBUNIT"/>
    <property type="match status" value="1"/>
</dbReference>
<name>S9UVN5_9TRYP</name>
<evidence type="ECO:0000256" key="1">
    <source>
        <dbReference type="ARBA" id="ARBA00004141"/>
    </source>
</evidence>
<dbReference type="GO" id="GO:0005524">
    <property type="term" value="F:ATP binding"/>
    <property type="evidence" value="ECO:0007669"/>
    <property type="project" value="UniProtKB-KW"/>
</dbReference>
<dbReference type="PROSITE" id="PS00211">
    <property type="entry name" value="ABC_TRANSPORTER_1"/>
    <property type="match status" value="1"/>
</dbReference>
<organism evidence="12 13">
    <name type="scientific">Strigomonas culicis</name>
    <dbReference type="NCBI Taxonomy" id="28005"/>
    <lineage>
        <taxon>Eukaryota</taxon>
        <taxon>Discoba</taxon>
        <taxon>Euglenozoa</taxon>
        <taxon>Kinetoplastea</taxon>
        <taxon>Metakinetoplastina</taxon>
        <taxon>Trypanosomatida</taxon>
        <taxon>Trypanosomatidae</taxon>
        <taxon>Strigomonadinae</taxon>
        <taxon>Strigomonas</taxon>
    </lineage>
</organism>
<evidence type="ECO:0000256" key="3">
    <source>
        <dbReference type="ARBA" id="ARBA00022692"/>
    </source>
</evidence>
<comment type="subcellular location">
    <subcellularLocation>
        <location evidence="1">Membrane</location>
        <topology evidence="1">Multi-pass membrane protein</topology>
    </subcellularLocation>
</comment>
<dbReference type="SUPFAM" id="SSF52540">
    <property type="entry name" value="P-loop containing nucleoside triphosphate hydrolases"/>
    <property type="match status" value="1"/>
</dbReference>
<dbReference type="PROSITE" id="PS50929">
    <property type="entry name" value="ABC_TM1F"/>
    <property type="match status" value="1"/>
</dbReference>
<evidence type="ECO:0000313" key="12">
    <source>
        <dbReference type="EMBL" id="EPY18561.1"/>
    </source>
</evidence>
<dbReference type="SUPFAM" id="SSF90123">
    <property type="entry name" value="ABC transporter transmembrane region"/>
    <property type="match status" value="1"/>
</dbReference>
<dbReference type="Pfam" id="PF00005">
    <property type="entry name" value="ABC_tran"/>
    <property type="match status" value="1"/>
</dbReference>
<evidence type="ECO:0000256" key="8">
    <source>
        <dbReference type="ARBA" id="ARBA00024363"/>
    </source>
</evidence>
<accession>S9UVN5</accession>
<dbReference type="InterPro" id="IPR003593">
    <property type="entry name" value="AAA+_ATPase"/>
</dbReference>
<keyword evidence="7 9" id="KW-0472">Membrane</keyword>
<protein>
    <submittedName>
        <fullName evidence="12">Mitochondrial ABC transporter ATM</fullName>
    </submittedName>
</protein>
<dbReference type="AlphaFoldDB" id="S9UVN5"/>
<dbReference type="GO" id="GO:0140359">
    <property type="term" value="F:ABC-type transporter activity"/>
    <property type="evidence" value="ECO:0007669"/>
    <property type="project" value="InterPro"/>
</dbReference>
<dbReference type="Gene3D" id="1.20.1560.10">
    <property type="entry name" value="ABC transporter type 1, transmembrane domain"/>
    <property type="match status" value="1"/>
</dbReference>
<dbReference type="PROSITE" id="PS50893">
    <property type="entry name" value="ABC_TRANSPORTER_2"/>
    <property type="match status" value="1"/>
</dbReference>
<keyword evidence="3 9" id="KW-0812">Transmembrane</keyword>
<dbReference type="SMART" id="SM00382">
    <property type="entry name" value="AAA"/>
    <property type="match status" value="1"/>
</dbReference>
<comment type="caution">
    <text evidence="12">The sequence shown here is derived from an EMBL/GenBank/DDBJ whole genome shotgun (WGS) entry which is preliminary data.</text>
</comment>
<keyword evidence="4" id="KW-0547">Nucleotide-binding</keyword>
<dbReference type="GO" id="GO:0016020">
    <property type="term" value="C:membrane"/>
    <property type="evidence" value="ECO:0007669"/>
    <property type="project" value="UniProtKB-SubCell"/>
</dbReference>
<dbReference type="InterPro" id="IPR039421">
    <property type="entry name" value="Type_1_exporter"/>
</dbReference>
<sequence length="397" mass="43749">MLNYETVKYFGSDRYESARIRAETTKMNRELVKLDQTVALLNFGQSLIFLFAGVLSLYWCTCGVVAGAMTVGDLVLVDALLMQLYLPLSYLGMIYREIQTATQNMQAMILLLDQQSRVVEAPDAVPYVYRNGTIELDRVCFQYKAGDGRHVLRDLSLVIPGGKTVAFVGPSGSGKSTIFRLLFRFFDPTAGELRVDGQPLARLQLESLRAAIGVVPQDTVLFNESVRYNIRYGRMTASDAEVEAVARRASLHETVARMSHGYDTSVGERGLKLSGGEKQRVAIARVLLEDSPILLADEATSALDSTTELNVMKTLRHATERAAPRTIILIAHRLTTVRDADIIFVLDGKGGLAEQGSHDALLAKGGLYASLWLQQLKDSRKAEQEEGASEQDEQPSP</sequence>